<dbReference type="EMBL" id="NAJL01000009">
    <property type="protein sequence ID" value="TKA31091.1"/>
    <property type="molecule type" value="Genomic_DNA"/>
</dbReference>
<protein>
    <recommendedName>
        <fullName evidence="2">NADH dehydrogenase [ubiquinone] 1 alpha subcomplex subunit</fullName>
    </recommendedName>
</protein>
<sequence>MSAYRRWRWSMNVSPPACAEALPDSAPLHQSRLPGLEGPLEIAIVNATARSKQEELQDNMSTLLRTLRNLRSIGLKEYGHQLHYIGDTKRGTLIGMDKYGNKYFENQEEELPLRTRWVDYADKEYDPSQIEPGWHAWMSYMVDKAPPEDKILQRQLRAWEPKNHAPNLTATRSAFKTYSTTKNKYAPWQPVAAPR</sequence>
<comment type="similarity">
    <text evidence="1 2">Belongs to the complex I NDUFA12 subunit family.</text>
</comment>
<accession>A0A4U0U779</accession>
<organism evidence="3 4">
    <name type="scientific">Salinomyces thailandicus</name>
    <dbReference type="NCBI Taxonomy" id="706561"/>
    <lineage>
        <taxon>Eukaryota</taxon>
        <taxon>Fungi</taxon>
        <taxon>Dikarya</taxon>
        <taxon>Ascomycota</taxon>
        <taxon>Pezizomycotina</taxon>
        <taxon>Dothideomycetes</taxon>
        <taxon>Dothideomycetidae</taxon>
        <taxon>Mycosphaerellales</taxon>
        <taxon>Teratosphaeriaceae</taxon>
        <taxon>Salinomyces</taxon>
    </lineage>
</organism>
<dbReference type="GO" id="GO:0005743">
    <property type="term" value="C:mitochondrial inner membrane"/>
    <property type="evidence" value="ECO:0007669"/>
    <property type="project" value="UniProtKB-SubCell"/>
</dbReference>
<keyword evidence="2" id="KW-0496">Mitochondrion</keyword>
<keyword evidence="2" id="KW-0813">Transport</keyword>
<dbReference type="Pfam" id="PF05071">
    <property type="entry name" value="NDUFA12"/>
    <property type="match status" value="1"/>
</dbReference>
<keyword evidence="2" id="KW-0472">Membrane</keyword>
<name>A0A4U0U779_9PEZI</name>
<keyword evidence="4" id="KW-1185">Reference proteome</keyword>
<evidence type="ECO:0000313" key="4">
    <source>
        <dbReference type="Proteomes" id="UP000308549"/>
    </source>
</evidence>
<dbReference type="Proteomes" id="UP000308549">
    <property type="component" value="Unassembled WGS sequence"/>
</dbReference>
<keyword evidence="2" id="KW-0679">Respiratory chain</keyword>
<comment type="caution">
    <text evidence="3">The sequence shown here is derived from an EMBL/GenBank/DDBJ whole genome shotgun (WGS) entry which is preliminary data.</text>
</comment>
<dbReference type="AlphaFoldDB" id="A0A4U0U779"/>
<proteinExistence type="inferred from homology"/>
<reference evidence="3 4" key="1">
    <citation type="submission" date="2017-03" db="EMBL/GenBank/DDBJ databases">
        <title>Genomes of endolithic fungi from Antarctica.</title>
        <authorList>
            <person name="Coleine C."/>
            <person name="Masonjones S."/>
            <person name="Stajich J.E."/>
        </authorList>
    </citation>
    <scope>NUCLEOTIDE SEQUENCE [LARGE SCALE GENOMIC DNA]</scope>
    <source>
        <strain evidence="3 4">CCFEE 6315</strain>
    </source>
</reference>
<dbReference type="OrthoDB" id="274641at2759"/>
<keyword evidence="2" id="KW-0249">Electron transport</keyword>
<dbReference type="PANTHER" id="PTHR12910">
    <property type="entry name" value="NADH-UBIQUINONE OXIDOREDUCTASE SUBUNIT B17.2"/>
    <property type="match status" value="1"/>
</dbReference>
<evidence type="ECO:0000256" key="2">
    <source>
        <dbReference type="RuleBase" id="RU363103"/>
    </source>
</evidence>
<keyword evidence="2" id="KW-0999">Mitochondrion inner membrane</keyword>
<dbReference type="GO" id="GO:0045271">
    <property type="term" value="C:respiratory chain complex I"/>
    <property type="evidence" value="ECO:0007669"/>
    <property type="project" value="InterPro"/>
</dbReference>
<dbReference type="GO" id="GO:0006979">
    <property type="term" value="P:response to oxidative stress"/>
    <property type="evidence" value="ECO:0007669"/>
    <property type="project" value="TreeGrafter"/>
</dbReference>
<evidence type="ECO:0000256" key="1">
    <source>
        <dbReference type="ARBA" id="ARBA00007355"/>
    </source>
</evidence>
<gene>
    <name evidence="3" type="ORF">B0A50_02059</name>
</gene>
<dbReference type="PANTHER" id="PTHR12910:SF2">
    <property type="entry name" value="NADH DEHYDROGENASE [UBIQUINONE] 1 ALPHA SUBCOMPLEX SUBUNIT 12"/>
    <property type="match status" value="1"/>
</dbReference>
<comment type="subcellular location">
    <subcellularLocation>
        <location evidence="2">Mitochondrion inner membrane</location>
        <topology evidence="2">Peripheral membrane protein</topology>
        <orientation evidence="2">Matrix side</orientation>
    </subcellularLocation>
</comment>
<evidence type="ECO:0000313" key="3">
    <source>
        <dbReference type="EMBL" id="TKA31091.1"/>
    </source>
</evidence>
<dbReference type="InterPro" id="IPR007763">
    <property type="entry name" value="NDUFA12"/>
</dbReference>
<comment type="function">
    <text evidence="2">Accessory subunit of the mitochondrial membrane respiratory chain NADH dehydrogenase (Complex I), that is believed not to be involved in catalysis. Complex I functions in the transfer of electrons from NADH to the respiratory chain. The immediate electron acceptor for the enzyme is believed to be ubiquinone.</text>
</comment>